<proteinExistence type="predicted"/>
<gene>
    <name evidence="1" type="ORF">MTR67_051762</name>
</gene>
<reference evidence="1" key="1">
    <citation type="submission" date="2023-08" db="EMBL/GenBank/DDBJ databases">
        <title>A de novo genome assembly of Solanum verrucosum Schlechtendal, a Mexican diploid species geographically isolated from the other diploid A-genome species in potato relatives.</title>
        <authorList>
            <person name="Hosaka K."/>
        </authorList>
    </citation>
    <scope>NUCLEOTIDE SEQUENCE</scope>
    <source>
        <tissue evidence="1">Young leaves</tissue>
    </source>
</reference>
<protein>
    <submittedName>
        <fullName evidence="1">Uncharacterized protein</fullName>
    </submittedName>
</protein>
<evidence type="ECO:0000313" key="1">
    <source>
        <dbReference type="EMBL" id="WMV58377.1"/>
    </source>
</evidence>
<name>A0AAF0V5K9_SOLVR</name>
<dbReference type="AlphaFoldDB" id="A0AAF0V5K9"/>
<dbReference type="EMBL" id="CP133623">
    <property type="protein sequence ID" value="WMV58377.1"/>
    <property type="molecule type" value="Genomic_DNA"/>
</dbReference>
<sequence length="33" mass="3925">MVSSLLVTLMWYLLWIVVWDAIHTLHKVWLGVT</sequence>
<organism evidence="1 2">
    <name type="scientific">Solanum verrucosum</name>
    <dbReference type="NCBI Taxonomy" id="315347"/>
    <lineage>
        <taxon>Eukaryota</taxon>
        <taxon>Viridiplantae</taxon>
        <taxon>Streptophyta</taxon>
        <taxon>Embryophyta</taxon>
        <taxon>Tracheophyta</taxon>
        <taxon>Spermatophyta</taxon>
        <taxon>Magnoliopsida</taxon>
        <taxon>eudicotyledons</taxon>
        <taxon>Gunneridae</taxon>
        <taxon>Pentapetalae</taxon>
        <taxon>asterids</taxon>
        <taxon>lamiids</taxon>
        <taxon>Solanales</taxon>
        <taxon>Solanaceae</taxon>
        <taxon>Solanoideae</taxon>
        <taxon>Solaneae</taxon>
        <taxon>Solanum</taxon>
    </lineage>
</organism>
<dbReference type="Proteomes" id="UP001234989">
    <property type="component" value="Chromosome 12"/>
</dbReference>
<evidence type="ECO:0000313" key="2">
    <source>
        <dbReference type="Proteomes" id="UP001234989"/>
    </source>
</evidence>
<keyword evidence="2" id="KW-1185">Reference proteome</keyword>
<accession>A0AAF0V5K9</accession>